<dbReference type="OrthoDB" id="137309at2157"/>
<dbReference type="EMBL" id="WSZK01000005">
    <property type="protein sequence ID" value="MWG33212.1"/>
    <property type="molecule type" value="Genomic_DNA"/>
</dbReference>
<feature type="transmembrane region" description="Helical" evidence="2">
    <location>
        <begin position="415"/>
        <end position="438"/>
    </location>
</feature>
<proteinExistence type="predicted"/>
<feature type="transmembrane region" description="Helical" evidence="2">
    <location>
        <begin position="200"/>
        <end position="221"/>
    </location>
</feature>
<reference evidence="3 4" key="1">
    <citation type="submission" date="2019-12" db="EMBL/GenBank/DDBJ databases">
        <title>Halocatena pleomorpha gen. nov. sp. nov., an extremely halophilic archaeon of family Halobacteriaceae isolated from saltpan soil.</title>
        <authorList>
            <person name="Pal Y."/>
            <person name="Verma A."/>
            <person name="Krishnamurthi S."/>
            <person name="Kumar P."/>
        </authorList>
    </citation>
    <scope>NUCLEOTIDE SEQUENCE [LARGE SCALE GENOMIC DNA]</scope>
    <source>
        <strain evidence="3 4">JCM 16495</strain>
    </source>
</reference>
<evidence type="ECO:0000256" key="1">
    <source>
        <dbReference type="SAM" id="MobiDB-lite"/>
    </source>
</evidence>
<feature type="transmembrane region" description="Helical" evidence="2">
    <location>
        <begin position="450"/>
        <end position="470"/>
    </location>
</feature>
<feature type="transmembrane region" description="Helical" evidence="2">
    <location>
        <begin position="71"/>
        <end position="91"/>
    </location>
</feature>
<feature type="compositionally biased region" description="Gly residues" evidence="1">
    <location>
        <begin position="749"/>
        <end position="772"/>
    </location>
</feature>
<feature type="compositionally biased region" description="Gly residues" evidence="1">
    <location>
        <begin position="685"/>
        <end position="711"/>
    </location>
</feature>
<dbReference type="Proteomes" id="UP000451471">
    <property type="component" value="Unassembled WGS sequence"/>
</dbReference>
<evidence type="ECO:0000256" key="2">
    <source>
        <dbReference type="SAM" id="Phobius"/>
    </source>
</evidence>
<protein>
    <submittedName>
        <fullName evidence="3">Uncharacterized protein</fullName>
    </submittedName>
</protein>
<organism evidence="3 4">
    <name type="scientific">Halomarina oriensis</name>
    <dbReference type="NCBI Taxonomy" id="671145"/>
    <lineage>
        <taxon>Archaea</taxon>
        <taxon>Methanobacteriati</taxon>
        <taxon>Methanobacteriota</taxon>
        <taxon>Stenosarchaea group</taxon>
        <taxon>Halobacteria</taxon>
        <taxon>Halobacteriales</taxon>
        <taxon>Natronomonadaceae</taxon>
        <taxon>Halomarina</taxon>
    </lineage>
</organism>
<evidence type="ECO:0000313" key="4">
    <source>
        <dbReference type="Proteomes" id="UP000451471"/>
    </source>
</evidence>
<feature type="region of interest" description="Disordered" evidence="1">
    <location>
        <begin position="601"/>
        <end position="787"/>
    </location>
</feature>
<feature type="compositionally biased region" description="Acidic residues" evidence="1">
    <location>
        <begin position="608"/>
        <end position="634"/>
    </location>
</feature>
<keyword evidence="2" id="KW-1133">Transmembrane helix</keyword>
<dbReference type="RefSeq" id="WP_158202943.1">
    <property type="nucleotide sequence ID" value="NZ_WSZK01000005.1"/>
</dbReference>
<sequence length="787" mass="82427">MKYEDTTRRRRSKLLLIVGFLALAFAIVRAHFAPAQGYELSIYGATPITVWLGMAIALVVAVGVTALRPKGWLVPTALVLAILAVALLIFMPTVRGYYGYGQADALTHLGWARGIVSGEMGAMDIFYPGGHSAVGLITAITGLTVPKSMMLFVQLLSLGFLVFVPLTVRMLVDDLAGTAIAVFAACLFMPVTNISTYLDFHPYSLATFFFPVVLFLLFEYLSRRSRGLANGFTATGFLLFLSAVASIVIHGQVALNVLILFGTIALVQKFHGILPGGSAFAEARSLVAPTVLFAGFYVLWASRYEIVYRMFGRVYDSVYRYIFIGGETCETCGNRAASASDAGVNVIELFMKLFFVKSVFVALAAILVLVALAGRLDDGTGSSERNEAVTYFAYSGLVLGPFFLAHFVGSVSRYFFRHVGFAMVIATILGAVMLHSFYRAVSTGQYERTIRVVAAIAILGGLLLSLLVVFPSPYVSLTTNGVSEQMSDGYETGFQYDNNEARWTGLRSGPERYEDALRAPHVLKYDAPSNQNFTDNELTSYAGRPYYLVITEYDQKKEVGAYEEVRYTQEGFDSIEEEAGISRVMSNGEFTLYYVDSDQQAQQNTDGGDGDTDDAAGDDGSSDEGEADGGEDAASDPTATPEPEGTPIPEVTPEQTDAPNDGGDDGEADDGETADDTTGDDGADTGDGTGDGAGAGDGTDGGAGDGGGTDDGAGTDDGTAGDGSGDDGAGTGDGDAGAGGGADNTTDGGDAGTGGGTTDGPTTGGNGTGGNTTGSLADALLGARSPV</sequence>
<feature type="transmembrane region" description="Helical" evidence="2">
    <location>
        <begin position="286"/>
        <end position="304"/>
    </location>
</feature>
<feature type="transmembrane region" description="Helical" evidence="2">
    <location>
        <begin position="255"/>
        <end position="274"/>
    </location>
</feature>
<dbReference type="AlphaFoldDB" id="A0A6B0GEH7"/>
<feature type="transmembrane region" description="Helical" evidence="2">
    <location>
        <begin position="354"/>
        <end position="376"/>
    </location>
</feature>
<feature type="transmembrane region" description="Helical" evidence="2">
    <location>
        <begin position="175"/>
        <end position="194"/>
    </location>
</feature>
<feature type="transmembrane region" description="Helical" evidence="2">
    <location>
        <begin position="388"/>
        <end position="409"/>
    </location>
</feature>
<keyword evidence="2" id="KW-0812">Transmembrane</keyword>
<feature type="transmembrane region" description="Helical" evidence="2">
    <location>
        <begin position="40"/>
        <end position="64"/>
    </location>
</feature>
<comment type="caution">
    <text evidence="3">The sequence shown here is derived from an EMBL/GenBank/DDBJ whole genome shotgun (WGS) entry which is preliminary data.</text>
</comment>
<name>A0A6B0GEH7_9EURY</name>
<evidence type="ECO:0000313" key="3">
    <source>
        <dbReference type="EMBL" id="MWG33212.1"/>
    </source>
</evidence>
<keyword evidence="4" id="KW-1185">Reference proteome</keyword>
<accession>A0A6B0GEH7</accession>
<feature type="transmembrane region" description="Helical" evidence="2">
    <location>
        <begin position="228"/>
        <end position="249"/>
    </location>
</feature>
<gene>
    <name evidence="3" type="ORF">GQS65_01690</name>
</gene>
<feature type="transmembrane region" description="Helical" evidence="2">
    <location>
        <begin position="149"/>
        <end position="168"/>
    </location>
</feature>
<feature type="compositionally biased region" description="Acidic residues" evidence="1">
    <location>
        <begin position="662"/>
        <end position="684"/>
    </location>
</feature>
<keyword evidence="2" id="KW-0472">Membrane</keyword>
<feature type="compositionally biased region" description="Gly residues" evidence="1">
    <location>
        <begin position="720"/>
        <end position="742"/>
    </location>
</feature>